<dbReference type="EMBL" id="GL887492">
    <property type="protein sequence ID" value="EGI70972.1"/>
    <property type="molecule type" value="Genomic_DNA"/>
</dbReference>
<evidence type="ECO:0000256" key="1">
    <source>
        <dbReference type="SAM" id="MobiDB-lite"/>
    </source>
</evidence>
<evidence type="ECO:0000313" key="2">
    <source>
        <dbReference type="EMBL" id="EGI70972.1"/>
    </source>
</evidence>
<keyword evidence="3" id="KW-1185">Reference proteome</keyword>
<dbReference type="AlphaFoldDB" id="F4W4A6"/>
<reference evidence="2" key="1">
    <citation type="submission" date="2011-02" db="EMBL/GenBank/DDBJ databases">
        <title>The genome of the leaf-cutting ant Acromyrmex echinatior suggests key adaptations to social evolution and fungus farming.</title>
        <authorList>
            <person name="Nygaard S."/>
            <person name="Zhang G."/>
        </authorList>
    </citation>
    <scope>NUCLEOTIDE SEQUENCE</scope>
</reference>
<accession>F4W4A6</accession>
<name>F4W4A6_ACREC</name>
<gene>
    <name evidence="2" type="ORF">G5I_00218</name>
</gene>
<sequence>MTERLKQIKIVANNLKASSTKAVRALHNLSKRKIAETKNGYANFKVLRSLADQRSIKQNCHMRIPNSHGGKGEEDDVTGGDVTRRGGDVTGEEEENDVTVGDVAGMMRCGEIPNAGNYIARNYIAEIGWDRLPEHIRTASEMVPLVPEALLNHQTHMDGLAPLIKHCSECHREDC</sequence>
<proteinExistence type="predicted"/>
<organism evidence="3">
    <name type="scientific">Acromyrmex echinatior</name>
    <name type="common">Panamanian leafcutter ant</name>
    <name type="synonym">Acromyrmex octospinosus echinatior</name>
    <dbReference type="NCBI Taxonomy" id="103372"/>
    <lineage>
        <taxon>Eukaryota</taxon>
        <taxon>Metazoa</taxon>
        <taxon>Ecdysozoa</taxon>
        <taxon>Arthropoda</taxon>
        <taxon>Hexapoda</taxon>
        <taxon>Insecta</taxon>
        <taxon>Pterygota</taxon>
        <taxon>Neoptera</taxon>
        <taxon>Endopterygota</taxon>
        <taxon>Hymenoptera</taxon>
        <taxon>Apocrita</taxon>
        <taxon>Aculeata</taxon>
        <taxon>Formicoidea</taxon>
        <taxon>Formicidae</taxon>
        <taxon>Myrmicinae</taxon>
        <taxon>Acromyrmex</taxon>
    </lineage>
</organism>
<protein>
    <submittedName>
        <fullName evidence="2">Uncharacterized protein</fullName>
    </submittedName>
</protein>
<feature type="region of interest" description="Disordered" evidence="1">
    <location>
        <begin position="62"/>
        <end position="94"/>
    </location>
</feature>
<dbReference type="InParanoid" id="F4W4A6"/>
<dbReference type="Proteomes" id="UP000007755">
    <property type="component" value="Unassembled WGS sequence"/>
</dbReference>
<evidence type="ECO:0000313" key="3">
    <source>
        <dbReference type="Proteomes" id="UP000007755"/>
    </source>
</evidence>